<dbReference type="InterPro" id="IPR008979">
    <property type="entry name" value="Galactose-bd-like_sf"/>
</dbReference>
<feature type="non-terminal residue" evidence="1">
    <location>
        <position position="1"/>
    </location>
</feature>
<evidence type="ECO:0000313" key="1">
    <source>
        <dbReference type="EMBL" id="KOF66239.1"/>
    </source>
</evidence>
<dbReference type="OrthoDB" id="10252017at2759"/>
<dbReference type="SUPFAM" id="SSF49785">
    <property type="entry name" value="Galactose-binding domain-like"/>
    <property type="match status" value="1"/>
</dbReference>
<protein>
    <submittedName>
        <fullName evidence="1">Uncharacterized protein</fullName>
    </submittedName>
</protein>
<gene>
    <name evidence="1" type="ORF">OCBIM_22013074mg</name>
</gene>
<name>A0A0L8FNI1_OCTBM</name>
<proteinExistence type="predicted"/>
<organism evidence="1">
    <name type="scientific">Octopus bimaculoides</name>
    <name type="common">California two-spotted octopus</name>
    <dbReference type="NCBI Taxonomy" id="37653"/>
    <lineage>
        <taxon>Eukaryota</taxon>
        <taxon>Metazoa</taxon>
        <taxon>Spiralia</taxon>
        <taxon>Lophotrochozoa</taxon>
        <taxon>Mollusca</taxon>
        <taxon>Cephalopoda</taxon>
        <taxon>Coleoidea</taxon>
        <taxon>Octopodiformes</taxon>
        <taxon>Octopoda</taxon>
        <taxon>Incirrata</taxon>
        <taxon>Octopodidae</taxon>
        <taxon>Octopus</taxon>
    </lineage>
</organism>
<dbReference type="AlphaFoldDB" id="A0A0L8FNI1"/>
<accession>A0A0L8FNI1</accession>
<reference evidence="1" key="1">
    <citation type="submission" date="2015-07" db="EMBL/GenBank/DDBJ databases">
        <title>MeaNS - Measles Nucleotide Surveillance Program.</title>
        <authorList>
            <person name="Tran T."/>
            <person name="Druce J."/>
        </authorList>
    </citation>
    <scope>NUCLEOTIDE SEQUENCE</scope>
    <source>
        <strain evidence="1">UCB-OBI-ISO-001</strain>
        <tissue evidence="1">Gonad</tissue>
    </source>
</reference>
<dbReference type="Gene3D" id="2.60.120.260">
    <property type="entry name" value="Galactose-binding domain-like"/>
    <property type="match status" value="1"/>
</dbReference>
<sequence length="118" mass="13480">FCSYILVLGDRLKGFKVYAGSSLCFQSIYSEYDKDVIHIKCRKPLNSSYVKISLDGWNKMLTLCEVEVIQCAPGFYGDMCMERCEHCEGSKCDEVTGRCEEGCMIGYYWSVLHHKCKG</sequence>
<dbReference type="EMBL" id="KQ428366">
    <property type="protein sequence ID" value="KOF66239.1"/>
    <property type="molecule type" value="Genomic_DNA"/>
</dbReference>